<proteinExistence type="inferred from homology"/>
<dbReference type="AlphaFoldDB" id="A0A839ELN6"/>
<dbReference type="PANTHER" id="PTHR42951:SF4">
    <property type="entry name" value="ACYL-COENZYME A THIOESTERASE MBLAC2"/>
    <property type="match status" value="1"/>
</dbReference>
<keyword evidence="3" id="KW-0378">Hydrolase</keyword>
<dbReference type="EMBL" id="JACGXN010000014">
    <property type="protein sequence ID" value="MBA8881433.1"/>
    <property type="molecule type" value="Genomic_DNA"/>
</dbReference>
<feature type="domain" description="Metallo-beta-lactamase" evidence="2">
    <location>
        <begin position="64"/>
        <end position="248"/>
    </location>
</feature>
<dbReference type="PANTHER" id="PTHR42951">
    <property type="entry name" value="METALLO-BETA-LACTAMASE DOMAIN-CONTAINING"/>
    <property type="match status" value="1"/>
</dbReference>
<dbReference type="Gene3D" id="3.60.15.10">
    <property type="entry name" value="Ribonuclease Z/Hydroxyacylglutathione hydrolase-like"/>
    <property type="match status" value="1"/>
</dbReference>
<protein>
    <submittedName>
        <fullName evidence="3">Quinoprotein relay system zinc metallohydrolase 2</fullName>
    </submittedName>
</protein>
<comment type="similarity">
    <text evidence="1">Belongs to the metallo-beta-lactamase superfamily. Class-B beta-lactamase family.</text>
</comment>
<gene>
    <name evidence="3" type="ORF">FHW16_005174</name>
</gene>
<name>A0A839ELN6_9HYPH</name>
<reference evidence="3 4" key="1">
    <citation type="submission" date="2020-07" db="EMBL/GenBank/DDBJ databases">
        <title>Genomic Encyclopedia of Type Strains, Phase IV (KMG-V): Genome sequencing to study the core and pangenomes of soil and plant-associated prokaryotes.</title>
        <authorList>
            <person name="Whitman W."/>
        </authorList>
    </citation>
    <scope>NUCLEOTIDE SEQUENCE [LARGE SCALE GENOMIC DNA]</scope>
    <source>
        <strain evidence="3 4">AN3</strain>
    </source>
</reference>
<evidence type="ECO:0000313" key="4">
    <source>
        <dbReference type="Proteomes" id="UP000549052"/>
    </source>
</evidence>
<evidence type="ECO:0000259" key="2">
    <source>
        <dbReference type="SMART" id="SM00849"/>
    </source>
</evidence>
<dbReference type="InterPro" id="IPR036866">
    <property type="entry name" value="RibonucZ/Hydroxyglut_hydro"/>
</dbReference>
<accession>A0A839ELN6</accession>
<evidence type="ECO:0000313" key="3">
    <source>
        <dbReference type="EMBL" id="MBA8881433.1"/>
    </source>
</evidence>
<dbReference type="Pfam" id="PF00753">
    <property type="entry name" value="Lactamase_B"/>
    <property type="match status" value="1"/>
</dbReference>
<dbReference type="GO" id="GO:0017001">
    <property type="term" value="P:antibiotic catabolic process"/>
    <property type="evidence" value="ECO:0007669"/>
    <property type="project" value="UniProtKB-ARBA"/>
</dbReference>
<dbReference type="Proteomes" id="UP000549052">
    <property type="component" value="Unassembled WGS sequence"/>
</dbReference>
<dbReference type="InterPro" id="IPR030829">
    <property type="entry name" value="SoxH-rel_PQQ_2"/>
</dbReference>
<organism evidence="3 4">
    <name type="scientific">Phyllobacterium myrsinacearum</name>
    <dbReference type="NCBI Taxonomy" id="28101"/>
    <lineage>
        <taxon>Bacteria</taxon>
        <taxon>Pseudomonadati</taxon>
        <taxon>Pseudomonadota</taxon>
        <taxon>Alphaproteobacteria</taxon>
        <taxon>Hyphomicrobiales</taxon>
        <taxon>Phyllobacteriaceae</taxon>
        <taxon>Phyllobacterium</taxon>
    </lineage>
</organism>
<dbReference type="GO" id="GO:0016787">
    <property type="term" value="F:hydrolase activity"/>
    <property type="evidence" value="ECO:0007669"/>
    <property type="project" value="UniProtKB-KW"/>
</dbReference>
<dbReference type="RefSeq" id="WP_182552010.1">
    <property type="nucleotide sequence ID" value="NZ_JACGXN010000014.1"/>
</dbReference>
<dbReference type="InterPro" id="IPR050855">
    <property type="entry name" value="NDM-1-like"/>
</dbReference>
<comment type="caution">
    <text evidence="3">The sequence shown here is derived from an EMBL/GenBank/DDBJ whole genome shotgun (WGS) entry which is preliminary data.</text>
</comment>
<dbReference type="InterPro" id="IPR001279">
    <property type="entry name" value="Metallo-B-lactamas"/>
</dbReference>
<keyword evidence="4" id="KW-1185">Reference proteome</keyword>
<evidence type="ECO:0000256" key="1">
    <source>
        <dbReference type="ARBA" id="ARBA00005250"/>
    </source>
</evidence>
<dbReference type="SMART" id="SM00849">
    <property type="entry name" value="Lactamase_B"/>
    <property type="match status" value="1"/>
</dbReference>
<dbReference type="CDD" id="cd16282">
    <property type="entry name" value="metallo-hydrolase-like_MBL-fold"/>
    <property type="match status" value="1"/>
</dbReference>
<sequence length="319" mass="34908">MSHATRRNILKTGIFFACCGVPHTRAALAWSMSADPLPVKQVADGVFAFAGAPAMMTRQNEGEICNVGFIIGDDSVAVIDSGGSVVEGKALIGAIRAKTDRPVRYLINTHMHPDHLFGNAAFKSSGATVVGHHNLPRALESRGTYYLQSYREAMGDDLMADIRIVPPTKLITDEEDLDIGNRKLTLRAWKAAHTDNDLSVFDHKTGVLFTGDLCFIDHLPTIDGSLLGWIAQLDILNGIKAKFAVPGHGAVPSPWPQALEAERRYFDVLASDIRRAIADGVPMTNAVKSAAQRERANWKLFDEYNQRNAIAAFAELEWE</sequence>
<dbReference type="SUPFAM" id="SSF56281">
    <property type="entry name" value="Metallo-hydrolase/oxidoreductase"/>
    <property type="match status" value="1"/>
</dbReference>
<dbReference type="NCBIfam" id="TIGR04559">
    <property type="entry name" value="SoxH_rel_PQQ_2"/>
    <property type="match status" value="1"/>
</dbReference>